<accession>A0A8K0EH01</accession>
<evidence type="ECO:0000313" key="2">
    <source>
        <dbReference type="EMBL" id="CAH1248512.1"/>
    </source>
</evidence>
<organism evidence="2 3">
    <name type="scientific">Branchiostoma lanceolatum</name>
    <name type="common">Common lancelet</name>
    <name type="synonym">Amphioxus lanceolatum</name>
    <dbReference type="NCBI Taxonomy" id="7740"/>
    <lineage>
        <taxon>Eukaryota</taxon>
        <taxon>Metazoa</taxon>
        <taxon>Chordata</taxon>
        <taxon>Cephalochordata</taxon>
        <taxon>Leptocardii</taxon>
        <taxon>Amphioxiformes</taxon>
        <taxon>Branchiostomatidae</taxon>
        <taxon>Branchiostoma</taxon>
    </lineage>
</organism>
<dbReference type="OrthoDB" id="10224298at2759"/>
<reference evidence="2" key="1">
    <citation type="submission" date="2022-01" db="EMBL/GenBank/DDBJ databases">
        <authorList>
            <person name="Braso-Vives M."/>
        </authorList>
    </citation>
    <scope>NUCLEOTIDE SEQUENCE</scope>
</reference>
<evidence type="ECO:0000256" key="1">
    <source>
        <dbReference type="SAM" id="MobiDB-lite"/>
    </source>
</evidence>
<protein>
    <submittedName>
        <fullName evidence="2">Hypp8185 protein</fullName>
    </submittedName>
</protein>
<dbReference type="AlphaFoldDB" id="A0A8K0EH01"/>
<dbReference type="EMBL" id="OV696701">
    <property type="protein sequence ID" value="CAH1248512.1"/>
    <property type="molecule type" value="Genomic_DNA"/>
</dbReference>
<dbReference type="Proteomes" id="UP000838412">
    <property type="component" value="Chromosome 16"/>
</dbReference>
<evidence type="ECO:0000313" key="3">
    <source>
        <dbReference type="Proteomes" id="UP000838412"/>
    </source>
</evidence>
<gene>
    <name evidence="2" type="primary">Hypp8185</name>
    <name evidence="2" type="ORF">BLAG_LOCUS9835</name>
</gene>
<feature type="region of interest" description="Disordered" evidence="1">
    <location>
        <begin position="142"/>
        <end position="164"/>
    </location>
</feature>
<keyword evidence="3" id="KW-1185">Reference proteome</keyword>
<name>A0A8K0EH01_BRALA</name>
<sequence length="216" mass="24114">MYFLATNKLQQSDHSTLLAGSTFFGLQVDEVTDIKTTRNQCCLHGKGASKRGVLCEKPDVDGLDTTSSCEEGSKEVVSSLVLWVPLHGKRKPERQSLSYMDALQKDRGLPFESLERAMEDRRFWAGRVISDEDDVQAILETTAGTSSDLKGHSDSVSPPKKKKKGMIEGIIEASGTNGKCERVTWAQWPAYRRRSPEKWRAYQKDTFAVAMTYTTG</sequence>
<proteinExistence type="predicted"/>